<evidence type="ECO:0000313" key="9">
    <source>
        <dbReference type="Proteomes" id="UP000887540"/>
    </source>
</evidence>
<dbReference type="CDD" id="cd14692">
    <property type="entry name" value="bZIP_ATF4"/>
    <property type="match status" value="1"/>
</dbReference>
<comment type="similarity">
    <text evidence="2">Belongs to the bZIP family.</text>
</comment>
<dbReference type="GO" id="GO:0001228">
    <property type="term" value="F:DNA-binding transcription activator activity, RNA polymerase II-specific"/>
    <property type="evidence" value="ECO:0007669"/>
    <property type="project" value="TreeGrafter"/>
</dbReference>
<feature type="compositionally biased region" description="Low complexity" evidence="7">
    <location>
        <begin position="266"/>
        <end position="282"/>
    </location>
</feature>
<dbReference type="PANTHER" id="PTHR13044">
    <property type="entry name" value="ACTIVATING TRANSCRIPTION FACTOR ATF 4/5"/>
    <property type="match status" value="1"/>
</dbReference>
<dbReference type="InterPro" id="IPR004827">
    <property type="entry name" value="bZIP"/>
</dbReference>
<protein>
    <submittedName>
        <fullName evidence="10">BZIP domain-containing protein</fullName>
    </submittedName>
</protein>
<evidence type="ECO:0000256" key="7">
    <source>
        <dbReference type="SAM" id="MobiDB-lite"/>
    </source>
</evidence>
<dbReference type="Gene3D" id="1.20.5.170">
    <property type="match status" value="1"/>
</dbReference>
<dbReference type="SMART" id="SM00338">
    <property type="entry name" value="BRLZ"/>
    <property type="match status" value="1"/>
</dbReference>
<evidence type="ECO:0000256" key="3">
    <source>
        <dbReference type="ARBA" id="ARBA00023015"/>
    </source>
</evidence>
<evidence type="ECO:0000259" key="8">
    <source>
        <dbReference type="PROSITE" id="PS50217"/>
    </source>
</evidence>
<evidence type="ECO:0000256" key="6">
    <source>
        <dbReference type="ARBA" id="ARBA00023242"/>
    </source>
</evidence>
<feature type="region of interest" description="Disordered" evidence="7">
    <location>
        <begin position="266"/>
        <end position="292"/>
    </location>
</feature>
<keyword evidence="3" id="KW-0805">Transcription regulation</keyword>
<dbReference type="SUPFAM" id="SSF57959">
    <property type="entry name" value="Leucine zipper domain"/>
    <property type="match status" value="1"/>
</dbReference>
<dbReference type="AlphaFoldDB" id="A0A914C2S3"/>
<feature type="domain" description="BZIP" evidence="8">
    <location>
        <begin position="305"/>
        <end position="368"/>
    </location>
</feature>
<name>A0A914C2S3_9BILA</name>
<reference evidence="10" key="1">
    <citation type="submission" date="2022-11" db="UniProtKB">
        <authorList>
            <consortium name="WormBaseParasite"/>
        </authorList>
    </citation>
    <scope>IDENTIFICATION</scope>
</reference>
<dbReference type="WBParaSite" id="ACRNAN_Path_1614.g6275.t1">
    <property type="protein sequence ID" value="ACRNAN_Path_1614.g6275.t1"/>
    <property type="gene ID" value="ACRNAN_Path_1614.g6275"/>
</dbReference>
<dbReference type="GO" id="GO:0000977">
    <property type="term" value="F:RNA polymerase II transcription regulatory region sequence-specific DNA binding"/>
    <property type="evidence" value="ECO:0007669"/>
    <property type="project" value="TreeGrafter"/>
</dbReference>
<dbReference type="Pfam" id="PF00170">
    <property type="entry name" value="bZIP_1"/>
    <property type="match status" value="1"/>
</dbReference>
<dbReference type="InterPro" id="IPR046347">
    <property type="entry name" value="bZIP_sf"/>
</dbReference>
<dbReference type="PROSITE" id="PS50217">
    <property type="entry name" value="BZIP"/>
    <property type="match status" value="1"/>
</dbReference>
<keyword evidence="6" id="KW-0539">Nucleus</keyword>
<comment type="subcellular location">
    <subcellularLocation>
        <location evidence="1">Nucleus</location>
    </subcellularLocation>
</comment>
<keyword evidence="4" id="KW-0238">DNA-binding</keyword>
<dbReference type="PANTHER" id="PTHR13044:SF14">
    <property type="entry name" value="CRYPTOCEPHAL, ISOFORM A"/>
    <property type="match status" value="1"/>
</dbReference>
<proteinExistence type="inferred from homology"/>
<evidence type="ECO:0000256" key="5">
    <source>
        <dbReference type="ARBA" id="ARBA00023163"/>
    </source>
</evidence>
<keyword evidence="9" id="KW-1185">Reference proteome</keyword>
<keyword evidence="5" id="KW-0804">Transcription</keyword>
<evidence type="ECO:0000256" key="2">
    <source>
        <dbReference type="ARBA" id="ARBA00007163"/>
    </source>
</evidence>
<dbReference type="Proteomes" id="UP000887540">
    <property type="component" value="Unplaced"/>
</dbReference>
<evidence type="ECO:0000313" key="10">
    <source>
        <dbReference type="WBParaSite" id="ACRNAN_Path_1614.g6275.t1"/>
    </source>
</evidence>
<sequence>MMNLNCENSQSFASEKIDLNNLVAHDSDLTLNEGTPSWVWCHSSCFVDPGQQCRVRGAPGLDGPPSSQSTCRLASAELCEPTLLSEQASGLILDVPQRTPQAYNSNLFALTSLPNNSIFFIESPEYTNECFQQQPNSQPDPSFDFSEFFVPPQQQASPLSSQHYSPQSAHCDQSSSLIYSSDVSSTCGSATTPNYDLDNVHSPFSTSSGYHSISPSSTSSEKTFYEMVDEIVEEVRSEIRAESIIIGNSNEPKFVARKAPKRKFSYESQFPSSSSENSPISSEYDENQVEQKRGKKFSLAGLSHEEIALRKKEQNRIAAQRYRSKKTHAFHSEVSEIDYLTKRNSQLKQEETSLAAEIQQLKDLMVAQLSSSLSQK</sequence>
<evidence type="ECO:0000256" key="4">
    <source>
        <dbReference type="ARBA" id="ARBA00023125"/>
    </source>
</evidence>
<accession>A0A914C2S3</accession>
<dbReference type="GO" id="GO:0005634">
    <property type="term" value="C:nucleus"/>
    <property type="evidence" value="ECO:0007669"/>
    <property type="project" value="UniProtKB-SubCell"/>
</dbReference>
<evidence type="ECO:0000256" key="1">
    <source>
        <dbReference type="ARBA" id="ARBA00004123"/>
    </source>
</evidence>
<organism evidence="9 10">
    <name type="scientific">Acrobeloides nanus</name>
    <dbReference type="NCBI Taxonomy" id="290746"/>
    <lineage>
        <taxon>Eukaryota</taxon>
        <taxon>Metazoa</taxon>
        <taxon>Ecdysozoa</taxon>
        <taxon>Nematoda</taxon>
        <taxon>Chromadorea</taxon>
        <taxon>Rhabditida</taxon>
        <taxon>Tylenchina</taxon>
        <taxon>Cephalobomorpha</taxon>
        <taxon>Cephaloboidea</taxon>
        <taxon>Cephalobidae</taxon>
        <taxon>Acrobeloides</taxon>
    </lineage>
</organism>